<comment type="caution">
    <text evidence="1">The sequence shown here is derived from an EMBL/GenBank/DDBJ whole genome shotgun (WGS) entry which is preliminary data.</text>
</comment>
<dbReference type="RefSeq" id="WP_002694143.1">
    <property type="nucleotide sequence ID" value="NZ_AAWS01000004.1"/>
</dbReference>
<evidence type="ECO:0000313" key="1">
    <source>
        <dbReference type="EMBL" id="EAY30998.1"/>
    </source>
</evidence>
<keyword evidence="2" id="KW-1185">Reference proteome</keyword>
<reference evidence="1 2" key="1">
    <citation type="submission" date="2007-01" db="EMBL/GenBank/DDBJ databases">
        <authorList>
            <person name="Haygood M."/>
            <person name="Podell S."/>
            <person name="Anderson C."/>
            <person name="Hopkinson B."/>
            <person name="Roe K."/>
            <person name="Barbeau K."/>
            <person name="Gaasterland T."/>
            <person name="Ferriera S."/>
            <person name="Johnson J."/>
            <person name="Kravitz S."/>
            <person name="Beeson K."/>
            <person name="Sutton G."/>
            <person name="Rogers Y.-H."/>
            <person name="Friedman R."/>
            <person name="Frazier M."/>
            <person name="Venter J.C."/>
        </authorList>
    </citation>
    <scope>NUCLEOTIDE SEQUENCE [LARGE SCALE GENOMIC DNA]</scope>
    <source>
        <strain evidence="1 2">ATCC 23134</strain>
    </source>
</reference>
<sequence length="58" mass="6336">MKKKNKLTIKENWSKALTIKPMNMHNVKGGTAGGASFYDGCGDCNPQAGKETERTHIV</sequence>
<accession>A1ZEP6</accession>
<organism evidence="1 2">
    <name type="scientific">Microscilla marina ATCC 23134</name>
    <dbReference type="NCBI Taxonomy" id="313606"/>
    <lineage>
        <taxon>Bacteria</taxon>
        <taxon>Pseudomonadati</taxon>
        <taxon>Bacteroidota</taxon>
        <taxon>Cytophagia</taxon>
        <taxon>Cytophagales</taxon>
        <taxon>Microscillaceae</taxon>
        <taxon>Microscilla</taxon>
    </lineage>
</organism>
<gene>
    <name evidence="1" type="ORF">M23134_07405</name>
</gene>
<protein>
    <submittedName>
        <fullName evidence="1">Uncharacterized protein</fullName>
    </submittedName>
</protein>
<proteinExistence type="predicted"/>
<dbReference type="AlphaFoldDB" id="A1ZEP6"/>
<dbReference type="EMBL" id="AAWS01000004">
    <property type="protein sequence ID" value="EAY30998.1"/>
    <property type="molecule type" value="Genomic_DNA"/>
</dbReference>
<dbReference type="Proteomes" id="UP000004095">
    <property type="component" value="Unassembled WGS sequence"/>
</dbReference>
<name>A1ZEP6_MICM2</name>
<evidence type="ECO:0000313" key="2">
    <source>
        <dbReference type="Proteomes" id="UP000004095"/>
    </source>
</evidence>